<feature type="transmembrane region" description="Helical" evidence="6">
    <location>
        <begin position="144"/>
        <end position="165"/>
    </location>
</feature>
<dbReference type="STRING" id="29655.A0A0K9PCE3"/>
<evidence type="ECO:0000256" key="3">
    <source>
        <dbReference type="ARBA" id="ARBA00022692"/>
    </source>
</evidence>
<dbReference type="InterPro" id="IPR007603">
    <property type="entry name" value="Choline_transptr-like"/>
</dbReference>
<dbReference type="OrthoDB" id="44736at2759"/>
<feature type="transmembrane region" description="Helical" evidence="6">
    <location>
        <begin position="244"/>
        <end position="264"/>
    </location>
</feature>
<dbReference type="PANTHER" id="PTHR12385:SF93">
    <property type="entry name" value="CHOLINE TRANSPORTER-LIKE PROTEIN"/>
    <property type="match status" value="1"/>
</dbReference>
<comment type="subcellular location">
    <subcellularLocation>
        <location evidence="6">Cell membrane</location>
        <topology evidence="6">Multi-pass membrane protein</topology>
    </subcellularLocation>
    <subcellularLocation>
        <location evidence="1">Membrane</location>
        <topology evidence="1">Multi-pass membrane protein</topology>
    </subcellularLocation>
</comment>
<dbReference type="Pfam" id="PF04515">
    <property type="entry name" value="Choline_transpo"/>
    <property type="match status" value="1"/>
</dbReference>
<evidence type="ECO:0000313" key="9">
    <source>
        <dbReference type="Proteomes" id="UP000036987"/>
    </source>
</evidence>
<proteinExistence type="inferred from homology"/>
<protein>
    <recommendedName>
        <fullName evidence="6">Choline transporter-like protein</fullName>
    </recommendedName>
</protein>
<evidence type="ECO:0000256" key="2">
    <source>
        <dbReference type="ARBA" id="ARBA00007168"/>
    </source>
</evidence>
<keyword evidence="9" id="KW-1185">Reference proteome</keyword>
<feature type="transmembrane region" description="Helical" evidence="6">
    <location>
        <begin position="394"/>
        <end position="415"/>
    </location>
</feature>
<name>A0A0K9PCE3_ZOSMR</name>
<dbReference type="AlphaFoldDB" id="A0A0K9PCE3"/>
<feature type="transmembrane region" description="Helical" evidence="6">
    <location>
        <begin position="73"/>
        <end position="94"/>
    </location>
</feature>
<feature type="transmembrane region" description="Helical" evidence="6">
    <location>
        <begin position="220"/>
        <end position="238"/>
    </location>
</feature>
<evidence type="ECO:0000256" key="6">
    <source>
        <dbReference type="RuleBase" id="RU368066"/>
    </source>
</evidence>
<keyword evidence="3 6" id="KW-0812">Transmembrane</keyword>
<dbReference type="GO" id="GO:0022857">
    <property type="term" value="F:transmembrane transporter activity"/>
    <property type="evidence" value="ECO:0000318"/>
    <property type="project" value="GO_Central"/>
</dbReference>
<keyword evidence="4 6" id="KW-1133">Transmembrane helix</keyword>
<comment type="caution">
    <text evidence="8">The sequence shown here is derived from an EMBL/GenBank/DDBJ whole genome shotgun (WGS) entry which is preliminary data.</text>
</comment>
<comment type="similarity">
    <text evidence="2 6">Belongs to the CTL (choline transporter-like) family.</text>
</comment>
<sequence length="488" mass="54588">MDRRGERAITGGGEDGGRGEKSSDEVNVVVVEDRTTNKALTQVFPTTSTSTIQRPWRNPPVAGLDVRTHTNRISLIVFLLHLLFIIAAVCFFSLKTIHGILNDEVEVRRHVYFWIPPIEGTVLLAILLAFMWQKTIREWPGFMVKFILWFCFGSTMAAGVLLVFFSKPATSGLGAALIIFSIGTGLYACWVMKRVHFAGDVLKKSFRPATRFPDLNHPTYGMLFLGFVWISVWCFAVIGALKFYYPPVTVLMMVLSLMWTAEVMRNVTNLTVSRVIALYYLRGIESNTWFSFVRIMSKNLGSACLGSLFAPMIEASRIVARGLNLLEGEDEFMFSCAHCCLRVMEAIFNYSNSWAFVHIAAYGKGFVTSSKDAWDLFERSGMVALVDADMTRSLCFLSGVSSGSVCAIFAASWTFSTRREYTATVSLLALFVGYLMTRIGMALPHACVGCYYICYAENPSNQLFDSTIPNRINDIISGRDIVAPVYRR</sequence>
<evidence type="ECO:0000256" key="7">
    <source>
        <dbReference type="SAM" id="MobiDB-lite"/>
    </source>
</evidence>
<evidence type="ECO:0000256" key="1">
    <source>
        <dbReference type="ARBA" id="ARBA00004141"/>
    </source>
</evidence>
<evidence type="ECO:0000313" key="8">
    <source>
        <dbReference type="EMBL" id="KMZ66629.1"/>
    </source>
</evidence>
<dbReference type="PANTHER" id="PTHR12385">
    <property type="entry name" value="CHOLINE TRANSPORTER-LIKE (SLC FAMILY 44)"/>
    <property type="match status" value="1"/>
</dbReference>
<dbReference type="GO" id="GO:0016020">
    <property type="term" value="C:membrane"/>
    <property type="evidence" value="ECO:0000318"/>
    <property type="project" value="GO_Central"/>
</dbReference>
<dbReference type="GO" id="GO:0055085">
    <property type="term" value="P:transmembrane transport"/>
    <property type="evidence" value="ECO:0000318"/>
    <property type="project" value="GO_Central"/>
</dbReference>
<feature type="compositionally biased region" description="Basic and acidic residues" evidence="7">
    <location>
        <begin position="15"/>
        <end position="24"/>
    </location>
</feature>
<gene>
    <name evidence="8" type="ORF">ZOSMA_291G00210</name>
</gene>
<feature type="region of interest" description="Disordered" evidence="7">
    <location>
        <begin position="1"/>
        <end position="25"/>
    </location>
</feature>
<keyword evidence="5 6" id="KW-0472">Membrane</keyword>
<evidence type="ECO:0000256" key="4">
    <source>
        <dbReference type="ARBA" id="ARBA00022989"/>
    </source>
</evidence>
<dbReference type="GO" id="GO:0005886">
    <property type="term" value="C:plasma membrane"/>
    <property type="evidence" value="ECO:0007669"/>
    <property type="project" value="UniProtKB-SubCell"/>
</dbReference>
<feature type="transmembrane region" description="Helical" evidence="6">
    <location>
        <begin position="171"/>
        <end position="190"/>
    </location>
</feature>
<dbReference type="OMA" id="QTHERPT"/>
<accession>A0A0K9PCE3</accession>
<feature type="transmembrane region" description="Helical" evidence="6">
    <location>
        <begin position="114"/>
        <end position="132"/>
    </location>
</feature>
<comment type="function">
    <text evidence="6">Choline transporter.</text>
</comment>
<dbReference type="Proteomes" id="UP000036987">
    <property type="component" value="Unassembled WGS sequence"/>
</dbReference>
<organism evidence="8 9">
    <name type="scientific">Zostera marina</name>
    <name type="common">Eelgrass</name>
    <dbReference type="NCBI Taxonomy" id="29655"/>
    <lineage>
        <taxon>Eukaryota</taxon>
        <taxon>Viridiplantae</taxon>
        <taxon>Streptophyta</taxon>
        <taxon>Embryophyta</taxon>
        <taxon>Tracheophyta</taxon>
        <taxon>Spermatophyta</taxon>
        <taxon>Magnoliopsida</taxon>
        <taxon>Liliopsida</taxon>
        <taxon>Zosteraceae</taxon>
        <taxon>Zostera</taxon>
    </lineage>
</organism>
<reference evidence="9" key="1">
    <citation type="journal article" date="2016" name="Nature">
        <title>The genome of the seagrass Zostera marina reveals angiosperm adaptation to the sea.</title>
        <authorList>
            <person name="Olsen J.L."/>
            <person name="Rouze P."/>
            <person name="Verhelst B."/>
            <person name="Lin Y.-C."/>
            <person name="Bayer T."/>
            <person name="Collen J."/>
            <person name="Dattolo E."/>
            <person name="De Paoli E."/>
            <person name="Dittami S."/>
            <person name="Maumus F."/>
            <person name="Michel G."/>
            <person name="Kersting A."/>
            <person name="Lauritano C."/>
            <person name="Lohaus R."/>
            <person name="Toepel M."/>
            <person name="Tonon T."/>
            <person name="Vanneste K."/>
            <person name="Amirebrahimi M."/>
            <person name="Brakel J."/>
            <person name="Bostroem C."/>
            <person name="Chovatia M."/>
            <person name="Grimwood J."/>
            <person name="Jenkins J.W."/>
            <person name="Jueterbock A."/>
            <person name="Mraz A."/>
            <person name="Stam W.T."/>
            <person name="Tice H."/>
            <person name="Bornberg-Bauer E."/>
            <person name="Green P.J."/>
            <person name="Pearson G.A."/>
            <person name="Procaccini G."/>
            <person name="Duarte C.M."/>
            <person name="Schmutz J."/>
            <person name="Reusch T.B.H."/>
            <person name="Van de Peer Y."/>
        </authorList>
    </citation>
    <scope>NUCLEOTIDE SEQUENCE [LARGE SCALE GENOMIC DNA]</scope>
    <source>
        <strain evidence="9">cv. Finnish</strain>
    </source>
</reference>
<dbReference type="EMBL" id="LFYR01000962">
    <property type="protein sequence ID" value="KMZ66629.1"/>
    <property type="molecule type" value="Genomic_DNA"/>
</dbReference>
<evidence type="ECO:0000256" key="5">
    <source>
        <dbReference type="ARBA" id="ARBA00023136"/>
    </source>
</evidence>